<dbReference type="GO" id="GO:0009451">
    <property type="term" value="P:RNA modification"/>
    <property type="evidence" value="ECO:0007669"/>
    <property type="project" value="InterPro"/>
</dbReference>
<reference evidence="3 4" key="1">
    <citation type="journal article" date="2020" name="IScience">
        <title>Genome Sequencing of the Endangered Kingdonia uniflora (Circaeasteraceae, Ranunculales) Reveals Potential Mechanisms of Evolutionary Specialization.</title>
        <authorList>
            <person name="Sun Y."/>
            <person name="Deng T."/>
            <person name="Zhang A."/>
            <person name="Moore M.J."/>
            <person name="Landis J.B."/>
            <person name="Lin N."/>
            <person name="Zhang H."/>
            <person name="Zhang X."/>
            <person name="Huang J."/>
            <person name="Zhang X."/>
            <person name="Sun H."/>
            <person name="Wang H."/>
        </authorList>
    </citation>
    <scope>NUCLEOTIDE SEQUENCE [LARGE SCALE GENOMIC DNA]</scope>
    <source>
        <strain evidence="3">TB1705</strain>
        <tissue evidence="3">Leaf</tissue>
    </source>
</reference>
<evidence type="ECO:0000256" key="1">
    <source>
        <dbReference type="ARBA" id="ARBA00022737"/>
    </source>
</evidence>
<keyword evidence="1" id="KW-0677">Repeat</keyword>
<dbReference type="InterPro" id="IPR046960">
    <property type="entry name" value="PPR_At4g14850-like_plant"/>
</dbReference>
<dbReference type="GO" id="GO:0003723">
    <property type="term" value="F:RNA binding"/>
    <property type="evidence" value="ECO:0007669"/>
    <property type="project" value="InterPro"/>
</dbReference>
<evidence type="ECO:0000313" key="3">
    <source>
        <dbReference type="EMBL" id="KAF6162682.1"/>
    </source>
</evidence>
<dbReference type="AlphaFoldDB" id="A0A7J7N6L4"/>
<dbReference type="Gene3D" id="1.25.40.10">
    <property type="entry name" value="Tetratricopeptide repeat domain"/>
    <property type="match status" value="1"/>
</dbReference>
<evidence type="ECO:0000256" key="2">
    <source>
        <dbReference type="PROSITE-ProRule" id="PRU00708"/>
    </source>
</evidence>
<dbReference type="PANTHER" id="PTHR47926">
    <property type="entry name" value="PENTATRICOPEPTIDE REPEAT-CONTAINING PROTEIN"/>
    <property type="match status" value="1"/>
</dbReference>
<dbReference type="OrthoDB" id="768257at2759"/>
<dbReference type="PANTHER" id="PTHR47926:SF438">
    <property type="entry name" value="PENTATRICOPEPTIDE REPEAT-CONTAINING PROTEIN"/>
    <property type="match status" value="1"/>
</dbReference>
<proteinExistence type="predicted"/>
<dbReference type="InterPro" id="IPR011990">
    <property type="entry name" value="TPR-like_helical_dom_sf"/>
</dbReference>
<keyword evidence="4" id="KW-1185">Reference proteome</keyword>
<gene>
    <name evidence="3" type="ORF">GIB67_025823</name>
</gene>
<evidence type="ECO:0000313" key="4">
    <source>
        <dbReference type="Proteomes" id="UP000541444"/>
    </source>
</evidence>
<dbReference type="Pfam" id="PF13041">
    <property type="entry name" value="PPR_2"/>
    <property type="match status" value="1"/>
</dbReference>
<protein>
    <submittedName>
        <fullName evidence="3">Uncharacterized protein</fullName>
    </submittedName>
</protein>
<sequence>MPVKNDVTWTTMIASFAQHWEIEMCLELYHWIRCSALKPNDYTLTSLISACTGIGVLGHGKNAHGQTIRMGFELYTHVVSVIIFMYSKKGFDIMELYDCRTSWKCSHWSPRCQQLVVLGTRLCCNLLTACKFLCECRVLGQGMSNDKVNDILGMVDGLSDNMRRFGYVPNILEEGLDL</sequence>
<organism evidence="3 4">
    <name type="scientific">Kingdonia uniflora</name>
    <dbReference type="NCBI Taxonomy" id="39325"/>
    <lineage>
        <taxon>Eukaryota</taxon>
        <taxon>Viridiplantae</taxon>
        <taxon>Streptophyta</taxon>
        <taxon>Embryophyta</taxon>
        <taxon>Tracheophyta</taxon>
        <taxon>Spermatophyta</taxon>
        <taxon>Magnoliopsida</taxon>
        <taxon>Ranunculales</taxon>
        <taxon>Circaeasteraceae</taxon>
        <taxon>Kingdonia</taxon>
    </lineage>
</organism>
<comment type="caution">
    <text evidence="3">The sequence shown here is derived from an EMBL/GenBank/DDBJ whole genome shotgun (WGS) entry which is preliminary data.</text>
</comment>
<dbReference type="EMBL" id="JACGCM010001014">
    <property type="protein sequence ID" value="KAF6162682.1"/>
    <property type="molecule type" value="Genomic_DNA"/>
</dbReference>
<dbReference type="PROSITE" id="PS51375">
    <property type="entry name" value="PPR"/>
    <property type="match status" value="1"/>
</dbReference>
<dbReference type="Proteomes" id="UP000541444">
    <property type="component" value="Unassembled WGS sequence"/>
</dbReference>
<accession>A0A7J7N6L4</accession>
<dbReference type="InterPro" id="IPR002885">
    <property type="entry name" value="PPR_rpt"/>
</dbReference>
<feature type="repeat" description="PPR" evidence="2">
    <location>
        <begin position="5"/>
        <end position="39"/>
    </location>
</feature>
<name>A0A7J7N6L4_9MAGN</name>